<keyword evidence="2" id="KW-1185">Reference proteome</keyword>
<protein>
    <submittedName>
        <fullName evidence="1">Uncharacterized protein</fullName>
    </submittedName>
</protein>
<reference evidence="1 2" key="2">
    <citation type="journal article" date="2022" name="Mol. Ecol. Resour.">
        <title>The genomes of chicory, endive, great burdock and yacon provide insights into Asteraceae paleo-polyploidization history and plant inulin production.</title>
        <authorList>
            <person name="Fan W."/>
            <person name="Wang S."/>
            <person name="Wang H."/>
            <person name="Wang A."/>
            <person name="Jiang F."/>
            <person name="Liu H."/>
            <person name="Zhao H."/>
            <person name="Xu D."/>
            <person name="Zhang Y."/>
        </authorList>
    </citation>
    <scope>NUCLEOTIDE SEQUENCE [LARGE SCALE GENOMIC DNA]</scope>
    <source>
        <strain evidence="2">cv. Yunnan</strain>
        <tissue evidence="1">Leaves</tissue>
    </source>
</reference>
<sequence>MSSTPPPSPKAPGHDAPILPSLEPKRRRTSSSDNSVDQGESSSAQARNPAHNWDAYPKMIQRWIKMGNVPSPYFGSTSSSSTLPSLPCTMEQDFAPFVFYMSRELSIVKHNTDEIPDILQRELQMEENKEQNEHLTTELAATDQGILERVTHLEAQMPENIPLSDDEEEPFKDEPLDREPPEEEPVEIDDALSCVSSDDEDV</sequence>
<evidence type="ECO:0000313" key="2">
    <source>
        <dbReference type="Proteomes" id="UP001056120"/>
    </source>
</evidence>
<proteinExistence type="predicted"/>
<dbReference type="Proteomes" id="UP001056120">
    <property type="component" value="Linkage Group LG18"/>
</dbReference>
<dbReference type="EMBL" id="CM042035">
    <property type="protein sequence ID" value="KAI3754775.1"/>
    <property type="molecule type" value="Genomic_DNA"/>
</dbReference>
<comment type="caution">
    <text evidence="1">The sequence shown here is derived from an EMBL/GenBank/DDBJ whole genome shotgun (WGS) entry which is preliminary data.</text>
</comment>
<gene>
    <name evidence="1" type="ORF">L1987_54566</name>
</gene>
<organism evidence="1 2">
    <name type="scientific">Smallanthus sonchifolius</name>
    <dbReference type="NCBI Taxonomy" id="185202"/>
    <lineage>
        <taxon>Eukaryota</taxon>
        <taxon>Viridiplantae</taxon>
        <taxon>Streptophyta</taxon>
        <taxon>Embryophyta</taxon>
        <taxon>Tracheophyta</taxon>
        <taxon>Spermatophyta</taxon>
        <taxon>Magnoliopsida</taxon>
        <taxon>eudicotyledons</taxon>
        <taxon>Gunneridae</taxon>
        <taxon>Pentapetalae</taxon>
        <taxon>asterids</taxon>
        <taxon>campanulids</taxon>
        <taxon>Asterales</taxon>
        <taxon>Asteraceae</taxon>
        <taxon>Asteroideae</taxon>
        <taxon>Heliantheae alliance</taxon>
        <taxon>Millerieae</taxon>
        <taxon>Smallanthus</taxon>
    </lineage>
</organism>
<accession>A0ACB9E7Y8</accession>
<name>A0ACB9E7Y8_9ASTR</name>
<evidence type="ECO:0000313" key="1">
    <source>
        <dbReference type="EMBL" id="KAI3754775.1"/>
    </source>
</evidence>
<reference evidence="2" key="1">
    <citation type="journal article" date="2022" name="Mol. Ecol. Resour.">
        <title>The genomes of chicory, endive, great burdock and yacon provide insights into Asteraceae palaeo-polyploidization history and plant inulin production.</title>
        <authorList>
            <person name="Fan W."/>
            <person name="Wang S."/>
            <person name="Wang H."/>
            <person name="Wang A."/>
            <person name="Jiang F."/>
            <person name="Liu H."/>
            <person name="Zhao H."/>
            <person name="Xu D."/>
            <person name="Zhang Y."/>
        </authorList>
    </citation>
    <scope>NUCLEOTIDE SEQUENCE [LARGE SCALE GENOMIC DNA]</scope>
    <source>
        <strain evidence="2">cv. Yunnan</strain>
    </source>
</reference>